<proteinExistence type="predicted"/>
<organism evidence="1 2">
    <name type="scientific">Paeniglutamicibacter sulfureus</name>
    <dbReference type="NCBI Taxonomy" id="43666"/>
    <lineage>
        <taxon>Bacteria</taxon>
        <taxon>Bacillati</taxon>
        <taxon>Actinomycetota</taxon>
        <taxon>Actinomycetes</taxon>
        <taxon>Micrococcales</taxon>
        <taxon>Micrococcaceae</taxon>
        <taxon>Paeniglutamicibacter</taxon>
    </lineage>
</organism>
<sequence length="105" mass="11664">MESELTWQDAKAKAQAMELEIAGLIPEGRVAKIEQRETGLLFSCSGNRHNWSGSINVTLTKGTEEEAILKAIEAHYRDGPFAIKTDLDIVGDYRVQLRSRDSAES</sequence>
<reference evidence="1 2" key="1">
    <citation type="submission" date="2023-07" db="EMBL/GenBank/DDBJ databases">
        <title>Sequencing the genomes of 1000 actinobacteria strains.</title>
        <authorList>
            <person name="Klenk H.-P."/>
        </authorList>
    </citation>
    <scope>NUCLEOTIDE SEQUENCE [LARGE SCALE GENOMIC DNA]</scope>
    <source>
        <strain evidence="1 2">DSM 20167</strain>
    </source>
</reference>
<dbReference type="RefSeq" id="WP_310288740.1">
    <property type="nucleotide sequence ID" value="NZ_BAAAWO010000001.1"/>
</dbReference>
<gene>
    <name evidence="1" type="ORF">J2S64_001021</name>
</gene>
<evidence type="ECO:0000313" key="1">
    <source>
        <dbReference type="EMBL" id="MDR7357330.1"/>
    </source>
</evidence>
<keyword evidence="2" id="KW-1185">Reference proteome</keyword>
<accession>A0ABU2BFF7</accession>
<comment type="caution">
    <text evidence="1">The sequence shown here is derived from an EMBL/GenBank/DDBJ whole genome shotgun (WGS) entry which is preliminary data.</text>
</comment>
<dbReference type="Proteomes" id="UP001183817">
    <property type="component" value="Unassembled WGS sequence"/>
</dbReference>
<protein>
    <submittedName>
        <fullName evidence="1">Uncharacterized protein</fullName>
    </submittedName>
</protein>
<name>A0ABU2BFF7_9MICC</name>
<evidence type="ECO:0000313" key="2">
    <source>
        <dbReference type="Proteomes" id="UP001183817"/>
    </source>
</evidence>
<dbReference type="EMBL" id="JAVDYI010000001">
    <property type="protein sequence ID" value="MDR7357330.1"/>
    <property type="molecule type" value="Genomic_DNA"/>
</dbReference>